<gene>
    <name evidence="1" type="ORF">CQA58_02840</name>
</gene>
<organism evidence="1 2">
    <name type="scientific">Helicobacter brantae</name>
    <dbReference type="NCBI Taxonomy" id="375927"/>
    <lineage>
        <taxon>Bacteria</taxon>
        <taxon>Pseudomonadati</taxon>
        <taxon>Campylobacterota</taxon>
        <taxon>Epsilonproteobacteria</taxon>
        <taxon>Campylobacterales</taxon>
        <taxon>Helicobacteraceae</taxon>
        <taxon>Helicobacter</taxon>
    </lineage>
</organism>
<accession>A0A3D8J1T2</accession>
<dbReference type="EMBL" id="NXLV01000003">
    <property type="protein sequence ID" value="RDU71499.1"/>
    <property type="molecule type" value="Genomic_DNA"/>
</dbReference>
<dbReference type="Gene3D" id="3.30.70.260">
    <property type="match status" value="1"/>
</dbReference>
<proteinExistence type="predicted"/>
<name>A0A3D8J1T2_9HELI</name>
<comment type="caution">
    <text evidence="1">The sequence shown here is derived from an EMBL/GenBank/DDBJ whole genome shotgun (WGS) entry which is preliminary data.</text>
</comment>
<dbReference type="Proteomes" id="UP000257045">
    <property type="component" value="Unassembled WGS sequence"/>
</dbReference>
<dbReference type="SUPFAM" id="SSF117991">
    <property type="entry name" value="YbeD/HP0495-like"/>
    <property type="match status" value="1"/>
</dbReference>
<evidence type="ECO:0000313" key="2">
    <source>
        <dbReference type="Proteomes" id="UP000257045"/>
    </source>
</evidence>
<sequence>MQEIEGKPQIDYPTQWEYRIIGKDKKELEEIVKGIFPSSYTLKDGNTSHGGKFVSIVVSTEVASEEERNELFAKLKNHPHISMVL</sequence>
<dbReference type="InterPro" id="IPR027471">
    <property type="entry name" value="YbeD-like_sf"/>
</dbReference>
<dbReference type="Pfam" id="PF04359">
    <property type="entry name" value="DUF493"/>
    <property type="match status" value="1"/>
</dbReference>
<dbReference type="RefSeq" id="WP_115569210.1">
    <property type="nucleotide sequence ID" value="NZ_NXLV01000003.1"/>
</dbReference>
<dbReference type="AlphaFoldDB" id="A0A3D8J1T2"/>
<dbReference type="InterPro" id="IPR007454">
    <property type="entry name" value="UPF0250_YbeD-like"/>
</dbReference>
<keyword evidence="2" id="KW-1185">Reference proteome</keyword>
<protein>
    <submittedName>
        <fullName evidence="1">DUF493 domain-containing protein</fullName>
    </submittedName>
</protein>
<reference evidence="1 2" key="1">
    <citation type="submission" date="2018-04" db="EMBL/GenBank/DDBJ databases">
        <title>Novel Campyloabacter and Helicobacter Species and Strains.</title>
        <authorList>
            <person name="Mannion A.J."/>
            <person name="Shen Z."/>
            <person name="Fox J.G."/>
        </authorList>
    </citation>
    <scope>NUCLEOTIDE SEQUENCE [LARGE SCALE GENOMIC DNA]</scope>
    <source>
        <strain evidence="1 2">MIT 04-9366</strain>
    </source>
</reference>
<dbReference type="OrthoDB" id="281538at2"/>
<evidence type="ECO:0000313" key="1">
    <source>
        <dbReference type="EMBL" id="RDU71499.1"/>
    </source>
</evidence>